<keyword evidence="6" id="KW-0010">Activator</keyword>
<keyword evidence="7" id="KW-0804">Transcription</keyword>
<evidence type="ECO:0000256" key="7">
    <source>
        <dbReference type="ARBA" id="ARBA00023163"/>
    </source>
</evidence>
<dbReference type="GO" id="GO:0000785">
    <property type="term" value="C:chromatin"/>
    <property type="evidence" value="ECO:0007669"/>
    <property type="project" value="TreeGrafter"/>
</dbReference>
<keyword evidence="8 9" id="KW-0539">Nucleus</keyword>
<evidence type="ECO:0000256" key="6">
    <source>
        <dbReference type="ARBA" id="ARBA00023159"/>
    </source>
</evidence>
<reference evidence="12" key="1">
    <citation type="submission" date="2021-02" db="EMBL/GenBank/DDBJ databases">
        <authorList>
            <person name="Nowell W R."/>
        </authorList>
    </citation>
    <scope>NUCLEOTIDE SEQUENCE</scope>
</reference>
<dbReference type="PANTHER" id="PTHR10373">
    <property type="entry name" value="TRANSCRIPTION FACTOR 7 FAMILY MEMBER"/>
    <property type="match status" value="1"/>
</dbReference>
<keyword evidence="3" id="KW-0879">Wnt signaling pathway</keyword>
<dbReference type="GO" id="GO:0060070">
    <property type="term" value="P:canonical Wnt signaling pathway"/>
    <property type="evidence" value="ECO:0007669"/>
    <property type="project" value="TreeGrafter"/>
</dbReference>
<evidence type="ECO:0000256" key="3">
    <source>
        <dbReference type="ARBA" id="ARBA00022687"/>
    </source>
</evidence>
<feature type="compositionally biased region" description="Acidic residues" evidence="10">
    <location>
        <begin position="491"/>
        <end position="505"/>
    </location>
</feature>
<feature type="compositionally biased region" description="Polar residues" evidence="10">
    <location>
        <begin position="38"/>
        <end position="55"/>
    </location>
</feature>
<dbReference type="GO" id="GO:0000981">
    <property type="term" value="F:DNA-binding transcription factor activity, RNA polymerase II-specific"/>
    <property type="evidence" value="ECO:0007669"/>
    <property type="project" value="TreeGrafter"/>
</dbReference>
<feature type="compositionally biased region" description="Low complexity" evidence="10">
    <location>
        <begin position="20"/>
        <end position="37"/>
    </location>
</feature>
<feature type="compositionally biased region" description="Polar residues" evidence="10">
    <location>
        <begin position="379"/>
        <end position="389"/>
    </location>
</feature>
<accession>A0A814EXL4</accession>
<feature type="DNA-binding region" description="HMG box" evidence="9">
    <location>
        <begin position="252"/>
        <end position="320"/>
    </location>
</feature>
<dbReference type="Proteomes" id="UP000663852">
    <property type="component" value="Unassembled WGS sequence"/>
</dbReference>
<dbReference type="InterPro" id="IPR024940">
    <property type="entry name" value="TCF/LEF"/>
</dbReference>
<comment type="caution">
    <text evidence="12">The sequence shown here is derived from an EMBL/GenBank/DDBJ whole genome shotgun (WGS) entry which is preliminary data.</text>
</comment>
<evidence type="ECO:0000256" key="2">
    <source>
        <dbReference type="ARBA" id="ARBA00006569"/>
    </source>
</evidence>
<dbReference type="AlphaFoldDB" id="A0A814EXL4"/>
<dbReference type="EMBL" id="CAJNOJ010000054">
    <property type="protein sequence ID" value="CAF0975382.1"/>
    <property type="molecule type" value="Genomic_DNA"/>
</dbReference>
<dbReference type="InterPro" id="IPR009071">
    <property type="entry name" value="HMG_box_dom"/>
</dbReference>
<feature type="region of interest" description="Disordered" evidence="10">
    <location>
        <begin position="1"/>
        <end position="105"/>
    </location>
</feature>
<dbReference type="Gene3D" id="1.10.30.10">
    <property type="entry name" value="High mobility group box domain"/>
    <property type="match status" value="1"/>
</dbReference>
<feature type="domain" description="HMG box" evidence="11">
    <location>
        <begin position="252"/>
        <end position="320"/>
    </location>
</feature>
<comment type="subcellular location">
    <subcellularLocation>
        <location evidence="1">Nucleus</location>
    </subcellularLocation>
</comment>
<evidence type="ECO:0000313" key="13">
    <source>
        <dbReference type="Proteomes" id="UP000663852"/>
    </source>
</evidence>
<dbReference type="FunFam" id="1.10.30.10:FF:000001">
    <property type="entry name" value="transcription factor 7 isoform X2"/>
    <property type="match status" value="1"/>
</dbReference>
<dbReference type="SUPFAM" id="SSF47095">
    <property type="entry name" value="HMG-box"/>
    <property type="match status" value="1"/>
</dbReference>
<feature type="region of interest" description="Disordered" evidence="10">
    <location>
        <begin position="145"/>
        <end position="166"/>
    </location>
</feature>
<dbReference type="PANTHER" id="PTHR10373:SF38">
    <property type="entry name" value="PROTEIN PANGOLIN, ISOFORM J"/>
    <property type="match status" value="1"/>
</dbReference>
<feature type="compositionally biased region" description="Basic and acidic residues" evidence="10">
    <location>
        <begin position="57"/>
        <end position="66"/>
    </location>
</feature>
<feature type="compositionally biased region" description="Polar residues" evidence="10">
    <location>
        <begin position="9"/>
        <end position="19"/>
    </location>
</feature>
<dbReference type="CDD" id="cd21996">
    <property type="entry name" value="HMG-box_TCF7-like"/>
    <property type="match status" value="1"/>
</dbReference>
<evidence type="ECO:0000256" key="9">
    <source>
        <dbReference type="PROSITE-ProRule" id="PRU00267"/>
    </source>
</evidence>
<dbReference type="PROSITE" id="PS50118">
    <property type="entry name" value="HMG_BOX_2"/>
    <property type="match status" value="1"/>
</dbReference>
<name>A0A814EXL4_ADIRI</name>
<dbReference type="OrthoDB" id="2307332at2759"/>
<evidence type="ECO:0000313" key="12">
    <source>
        <dbReference type="EMBL" id="CAF0975382.1"/>
    </source>
</evidence>
<evidence type="ECO:0000256" key="1">
    <source>
        <dbReference type="ARBA" id="ARBA00004123"/>
    </source>
</evidence>
<evidence type="ECO:0000259" key="11">
    <source>
        <dbReference type="PROSITE" id="PS50118"/>
    </source>
</evidence>
<sequence length="591" mass="66177">MASPRFDPSQFQTPTKKQNPSSPLTSPSSISTTSTNPKQRSVTGSSNTNDETITTIKMEDGTDEVKVFSASTIKKNEPDDDIDVDGIEDRLSPVVEEPTSPNKNDALNGSLSGLYTSPFLYPYFHPMFHPYLMAAAAQANAAASSTDKTATDGSTPLPPNPYGAAPSPFSGFNPGMPFPSLYPPGMVNQPFRPNLFNPFGIPIPTPGVRPPPPASASSSSSSSSNRHHQNYDGSPRNLSALLDAQRPKKPHIKKPLNAFMLYMKEQRAHVIEECTLKESSAINKVLGQKWKELPRAEQDKYYELAKEERNRHMQLYPGWSARDNYGLKKKRQSSGHTPLLNNANKKAPRENNSMVNSPGHLNHNSPHRFGQPHHLINSPHMNSNKNPMQLENGKHRTKIDFRNDDILSLDCLNQKKCRARFGLEGQSQWCKHCRRKKKCTRFLEEDMSNHANNNPNHMMNNYHNPSLNTHGMSVGSNGNPSSISSPRTNQSDDEDDSMNEPDGDDILARQVDSIEDDDDDDENDNDDDDDDSDEENKQQHHHHHQQQTNSHVYKPIPSKIEPLQSQFHPPPPAHLYQPSAMPAHFTPNFHY</sequence>
<dbReference type="Pfam" id="PF00505">
    <property type="entry name" value="HMG_box"/>
    <property type="match status" value="1"/>
</dbReference>
<feature type="compositionally biased region" description="Low complexity" evidence="10">
    <location>
        <begin position="215"/>
        <end position="224"/>
    </location>
</feature>
<feature type="region of interest" description="Disordered" evidence="10">
    <location>
        <begin position="449"/>
        <end position="591"/>
    </location>
</feature>
<dbReference type="InterPro" id="IPR036910">
    <property type="entry name" value="HMG_box_dom_sf"/>
</dbReference>
<dbReference type="SMART" id="SM01366">
    <property type="entry name" value="c-clamp"/>
    <property type="match status" value="1"/>
</dbReference>
<feature type="compositionally biased region" description="Low complexity" evidence="10">
    <location>
        <begin position="145"/>
        <end position="155"/>
    </location>
</feature>
<evidence type="ECO:0000256" key="8">
    <source>
        <dbReference type="ARBA" id="ARBA00023242"/>
    </source>
</evidence>
<feature type="compositionally biased region" description="Low complexity" evidence="10">
    <location>
        <begin position="473"/>
        <end position="486"/>
    </location>
</feature>
<keyword evidence="5 9" id="KW-0238">DNA-binding</keyword>
<proteinExistence type="inferred from homology"/>
<feature type="compositionally biased region" description="Low complexity" evidence="10">
    <location>
        <begin position="449"/>
        <end position="464"/>
    </location>
</feature>
<feature type="compositionally biased region" description="Polar residues" evidence="10">
    <location>
        <begin position="334"/>
        <end position="356"/>
    </location>
</feature>
<feature type="compositionally biased region" description="Pro residues" evidence="10">
    <location>
        <begin position="202"/>
        <end position="214"/>
    </location>
</feature>
<evidence type="ECO:0000256" key="10">
    <source>
        <dbReference type="SAM" id="MobiDB-lite"/>
    </source>
</evidence>
<evidence type="ECO:0000256" key="4">
    <source>
        <dbReference type="ARBA" id="ARBA00023015"/>
    </source>
</evidence>
<dbReference type="GO" id="GO:0000978">
    <property type="term" value="F:RNA polymerase II cis-regulatory region sequence-specific DNA binding"/>
    <property type="evidence" value="ECO:0007669"/>
    <property type="project" value="TreeGrafter"/>
</dbReference>
<organism evidence="12 13">
    <name type="scientific">Adineta ricciae</name>
    <name type="common">Rotifer</name>
    <dbReference type="NCBI Taxonomy" id="249248"/>
    <lineage>
        <taxon>Eukaryota</taxon>
        <taxon>Metazoa</taxon>
        <taxon>Spiralia</taxon>
        <taxon>Gnathifera</taxon>
        <taxon>Rotifera</taxon>
        <taxon>Eurotatoria</taxon>
        <taxon>Bdelloidea</taxon>
        <taxon>Adinetida</taxon>
        <taxon>Adinetidae</taxon>
        <taxon>Adineta</taxon>
    </lineage>
</organism>
<protein>
    <recommendedName>
        <fullName evidence="11">HMG box domain-containing protein</fullName>
    </recommendedName>
</protein>
<comment type="similarity">
    <text evidence="2">Belongs to the TCF/LEF family.</text>
</comment>
<dbReference type="SMART" id="SM00398">
    <property type="entry name" value="HMG"/>
    <property type="match status" value="1"/>
</dbReference>
<feature type="region of interest" description="Disordered" evidence="10">
    <location>
        <begin position="328"/>
        <end position="391"/>
    </location>
</feature>
<evidence type="ECO:0000256" key="5">
    <source>
        <dbReference type="ARBA" id="ARBA00023125"/>
    </source>
</evidence>
<feature type="region of interest" description="Disordered" evidence="10">
    <location>
        <begin position="202"/>
        <end position="237"/>
    </location>
</feature>
<keyword evidence="4" id="KW-0805">Transcription regulation</keyword>
<gene>
    <name evidence="12" type="ORF">EDS130_LOCUS13587</name>
</gene>
<feature type="compositionally biased region" description="Acidic residues" evidence="10">
    <location>
        <begin position="513"/>
        <end position="534"/>
    </location>
</feature>
<dbReference type="GO" id="GO:1990907">
    <property type="term" value="C:beta-catenin-TCF complex"/>
    <property type="evidence" value="ECO:0007669"/>
    <property type="project" value="TreeGrafter"/>
</dbReference>